<evidence type="ECO:0000256" key="3">
    <source>
        <dbReference type="ARBA" id="ARBA00023163"/>
    </source>
</evidence>
<evidence type="ECO:0000259" key="4">
    <source>
        <dbReference type="Pfam" id="PF00717"/>
    </source>
</evidence>
<keyword evidence="6" id="KW-1185">Reference proteome</keyword>
<keyword evidence="3" id="KW-0804">Transcription</keyword>
<evidence type="ECO:0000256" key="1">
    <source>
        <dbReference type="ARBA" id="ARBA00023015"/>
    </source>
</evidence>
<accession>A0A7J0BKF2</accession>
<dbReference type="PANTHER" id="PTHR40661:SF1">
    <property type="entry name" value="HTH CRO_C1-TYPE DOMAIN-CONTAINING PROTEIN"/>
    <property type="match status" value="1"/>
</dbReference>
<gene>
    <name evidence="5" type="ORF">DSM101010T_24230</name>
</gene>
<comment type="caution">
    <text evidence="5">The sequence shown here is derived from an EMBL/GenBank/DDBJ whole genome shotgun (WGS) entry which is preliminary data.</text>
</comment>
<protein>
    <submittedName>
        <fullName evidence="5">Transcriptional regulator</fullName>
    </submittedName>
</protein>
<evidence type="ECO:0000256" key="2">
    <source>
        <dbReference type="ARBA" id="ARBA00023125"/>
    </source>
</evidence>
<organism evidence="5 6">
    <name type="scientific">Desulfovibrio subterraneus</name>
    <dbReference type="NCBI Taxonomy" id="2718620"/>
    <lineage>
        <taxon>Bacteria</taxon>
        <taxon>Pseudomonadati</taxon>
        <taxon>Thermodesulfobacteriota</taxon>
        <taxon>Desulfovibrionia</taxon>
        <taxon>Desulfovibrionales</taxon>
        <taxon>Desulfovibrionaceae</taxon>
        <taxon>Desulfovibrio</taxon>
    </lineage>
</organism>
<dbReference type="EMBL" id="BLVO01000013">
    <property type="protein sequence ID" value="GFM34058.1"/>
    <property type="molecule type" value="Genomic_DNA"/>
</dbReference>
<proteinExistence type="predicted"/>
<dbReference type="PANTHER" id="PTHR40661">
    <property type="match status" value="1"/>
</dbReference>
<sequence length="246" mass="27013">MSDRYAQISSLAWAQILDRLKALRDSGETYQAIGRRMGVQRGSVQNWIDGLRSGERVSFADMLRYLDSLQIPIDSILKGLPTEVPPLKNTQIKNLRPNAQADPAFIMSGEAPLNSIGAVVNVYATAGAGLALDNQTDTPLAQISIPAKYVRPSLLVVIVEGDSMEPTIKKGAYVGIDHSAEKLIQGEVYGVNLPYEGVVLKRVYFDHSSDSLVLKSDNQKHSDIRLPIENREGLIIGKAIWVMQDL</sequence>
<name>A0A7J0BKF2_9BACT</name>
<dbReference type="SUPFAM" id="SSF51306">
    <property type="entry name" value="LexA/Signal peptidase"/>
    <property type="match status" value="1"/>
</dbReference>
<feature type="domain" description="Peptidase S24/S26A/S26B/S26C" evidence="4">
    <location>
        <begin position="124"/>
        <end position="239"/>
    </location>
</feature>
<dbReference type="GO" id="GO:0003677">
    <property type="term" value="F:DNA binding"/>
    <property type="evidence" value="ECO:0007669"/>
    <property type="project" value="UniProtKB-KW"/>
</dbReference>
<dbReference type="Proteomes" id="UP000503840">
    <property type="component" value="Unassembled WGS sequence"/>
</dbReference>
<keyword evidence="2" id="KW-0238">DNA-binding</keyword>
<dbReference type="InterPro" id="IPR036286">
    <property type="entry name" value="LexA/Signal_pep-like_sf"/>
</dbReference>
<evidence type="ECO:0000313" key="5">
    <source>
        <dbReference type="EMBL" id="GFM34058.1"/>
    </source>
</evidence>
<keyword evidence="1" id="KW-0805">Transcription regulation</keyword>
<dbReference type="RefSeq" id="WP_174405687.1">
    <property type="nucleotide sequence ID" value="NZ_BLVO01000013.1"/>
</dbReference>
<dbReference type="InterPro" id="IPR015927">
    <property type="entry name" value="Peptidase_S24_S26A/B/C"/>
</dbReference>
<dbReference type="Pfam" id="PF00717">
    <property type="entry name" value="Peptidase_S24"/>
    <property type="match status" value="1"/>
</dbReference>
<reference evidence="5 6" key="1">
    <citation type="submission" date="2020-05" db="EMBL/GenBank/DDBJ databases">
        <title>Draft genome sequence of Desulfovibrio sp. strain HN2T.</title>
        <authorList>
            <person name="Ueno A."/>
            <person name="Tamazawa S."/>
            <person name="Tamamura S."/>
            <person name="Murakami T."/>
            <person name="Kiyama T."/>
            <person name="Inomata H."/>
            <person name="Amano Y."/>
            <person name="Miyakawa K."/>
            <person name="Tamaki H."/>
            <person name="Naganuma T."/>
            <person name="Kaneko K."/>
        </authorList>
    </citation>
    <scope>NUCLEOTIDE SEQUENCE [LARGE SCALE GENOMIC DNA]</scope>
    <source>
        <strain evidence="5 6">HN2</strain>
    </source>
</reference>
<dbReference type="AlphaFoldDB" id="A0A7J0BKF2"/>
<dbReference type="Gene3D" id="2.10.109.10">
    <property type="entry name" value="Umud Fragment, subunit A"/>
    <property type="match status" value="1"/>
</dbReference>
<evidence type="ECO:0000313" key="6">
    <source>
        <dbReference type="Proteomes" id="UP000503840"/>
    </source>
</evidence>
<dbReference type="CDD" id="cd06462">
    <property type="entry name" value="Peptidase_S24_S26"/>
    <property type="match status" value="1"/>
</dbReference>